<evidence type="ECO:0000313" key="2">
    <source>
        <dbReference type="Proteomes" id="UP000831701"/>
    </source>
</evidence>
<organism evidence="1 2">
    <name type="scientific">Scortum barcoo</name>
    <name type="common">barcoo grunter</name>
    <dbReference type="NCBI Taxonomy" id="214431"/>
    <lineage>
        <taxon>Eukaryota</taxon>
        <taxon>Metazoa</taxon>
        <taxon>Chordata</taxon>
        <taxon>Craniata</taxon>
        <taxon>Vertebrata</taxon>
        <taxon>Euteleostomi</taxon>
        <taxon>Actinopterygii</taxon>
        <taxon>Neopterygii</taxon>
        <taxon>Teleostei</taxon>
        <taxon>Neoteleostei</taxon>
        <taxon>Acanthomorphata</taxon>
        <taxon>Eupercaria</taxon>
        <taxon>Centrarchiformes</taxon>
        <taxon>Terapontoidei</taxon>
        <taxon>Terapontidae</taxon>
        <taxon>Scortum</taxon>
    </lineage>
</organism>
<evidence type="ECO:0000313" key="1">
    <source>
        <dbReference type="EMBL" id="KAI3367016.1"/>
    </source>
</evidence>
<reference evidence="1" key="1">
    <citation type="submission" date="2022-04" db="EMBL/GenBank/DDBJ databases">
        <title>Jade perch genome.</title>
        <authorList>
            <person name="Chao B."/>
        </authorList>
    </citation>
    <scope>NUCLEOTIDE SEQUENCE</scope>
    <source>
        <strain evidence="1">CB-2022</strain>
    </source>
</reference>
<name>A0ACB8WGP7_9TELE</name>
<dbReference type="Proteomes" id="UP000831701">
    <property type="component" value="Chromosome 10"/>
</dbReference>
<dbReference type="EMBL" id="CM041540">
    <property type="protein sequence ID" value="KAI3367016.1"/>
    <property type="molecule type" value="Genomic_DNA"/>
</dbReference>
<feature type="non-terminal residue" evidence="1">
    <location>
        <position position="1"/>
    </location>
</feature>
<comment type="caution">
    <text evidence="1">The sequence shown here is derived from an EMBL/GenBank/DDBJ whole genome shotgun (WGS) entry which is preliminary data.</text>
</comment>
<protein>
    <submittedName>
        <fullName evidence="1">Uncharacterized protein</fullName>
    </submittedName>
</protein>
<gene>
    <name evidence="1" type="ORF">L3Q82_009645</name>
</gene>
<proteinExistence type="predicted"/>
<keyword evidence="2" id="KW-1185">Reference proteome</keyword>
<accession>A0ACB8WGP7</accession>
<feature type="non-terminal residue" evidence="1">
    <location>
        <position position="281"/>
    </location>
</feature>
<sequence length="281" mass="31648">ELIASLENVEAIAKIDSFSEDLLQQYGNRDMENIHLFTSTEYPQILKNVAATCTGNEDESPVLHTAAPEMTVDELTEKHPNSALHCSSSQEHRLLQLNVDKNLDDKDQVPGVSWAYKHMTEKKKEDEDEPDDWIVIPISMSELKFEPEDEDQDSPENVLLEDDDNDDTGEKERSCGTNPTDCELHRPSPKPVPASARSQIEVFETVESFLQAKAVKSMSFEVAPGRSTAEHEMDSEGEPYTPQNKQESHTEPEDMSETEDSCDYSSGSEHNYLTVSRELLK</sequence>